<dbReference type="OrthoDB" id="9812611at2"/>
<dbReference type="InterPro" id="IPR003497">
    <property type="entry name" value="BRO_N_domain"/>
</dbReference>
<reference evidence="2 3" key="1">
    <citation type="submission" date="2019-11" db="EMBL/GenBank/DDBJ databases">
        <authorList>
            <person name="Holert J."/>
        </authorList>
    </citation>
    <scope>NUCLEOTIDE SEQUENCE [LARGE SCALE GENOMIC DNA]</scope>
    <source>
        <strain evidence="2">BC8_1</strain>
    </source>
</reference>
<dbReference type="PANTHER" id="PTHR36180">
    <property type="entry name" value="DNA-BINDING PROTEIN-RELATED-RELATED"/>
    <property type="match status" value="1"/>
</dbReference>
<dbReference type="Pfam" id="PF03374">
    <property type="entry name" value="ANT"/>
    <property type="match status" value="1"/>
</dbReference>
<keyword evidence="3" id="KW-1185">Reference proteome</keyword>
<dbReference type="Pfam" id="PF02498">
    <property type="entry name" value="Bro-N"/>
    <property type="match status" value="1"/>
</dbReference>
<dbReference type="InterPro" id="IPR005039">
    <property type="entry name" value="Ant_C"/>
</dbReference>
<dbReference type="GO" id="GO:0003677">
    <property type="term" value="F:DNA binding"/>
    <property type="evidence" value="ECO:0007669"/>
    <property type="project" value="InterPro"/>
</dbReference>
<dbReference type="Proteomes" id="UP000430146">
    <property type="component" value="Unassembled WGS sequence"/>
</dbReference>
<dbReference type="PANTHER" id="PTHR36180:SF2">
    <property type="entry name" value="BRO FAMILY PROTEIN"/>
    <property type="match status" value="1"/>
</dbReference>
<evidence type="ECO:0000259" key="1">
    <source>
        <dbReference type="PROSITE" id="PS51750"/>
    </source>
</evidence>
<sequence>MTAVDLQLFKFEHQPVRVVLVDGDPWFVARDVCTAIGLTNLSMALSRIDDDEKGVSQIDTPGGQQQMATIAESGLYSLVLRSDKKEAARFRRWVTHKVLPEIRRTGSYSEMPAAPVQLPSKKELAQWVVEAEERAELAEARARELEPPAAAWNELADAAGDYSVADAAKVLCRDPKISIGERRLFDAMHGMHWIYRPRGGRWRAYQDQLDSGRLVEKVGKPYYHAGRDEVVAADPVVRVTPKGLAALHQKLGGSGQLELMAVVS</sequence>
<accession>A0A5S9R6B6</accession>
<feature type="domain" description="Bro-N" evidence="1">
    <location>
        <begin position="3"/>
        <end position="106"/>
    </location>
</feature>
<evidence type="ECO:0000313" key="2">
    <source>
        <dbReference type="EMBL" id="CAA0129267.1"/>
    </source>
</evidence>
<proteinExistence type="predicted"/>
<protein>
    <recommendedName>
        <fullName evidence="1">Bro-N domain-containing protein</fullName>
    </recommendedName>
</protein>
<dbReference type="EMBL" id="CACSIP010000035">
    <property type="protein sequence ID" value="CAA0129267.1"/>
    <property type="molecule type" value="Genomic_DNA"/>
</dbReference>
<dbReference type="SMART" id="SM01040">
    <property type="entry name" value="Bro-N"/>
    <property type="match status" value="1"/>
</dbReference>
<dbReference type="RefSeq" id="WP_159233468.1">
    <property type="nucleotide sequence ID" value="NZ_CACSIP010000035.1"/>
</dbReference>
<dbReference type="AlphaFoldDB" id="A0A5S9R6B6"/>
<dbReference type="PROSITE" id="PS51750">
    <property type="entry name" value="BRO_N"/>
    <property type="match status" value="1"/>
</dbReference>
<evidence type="ECO:0000313" key="3">
    <source>
        <dbReference type="Proteomes" id="UP000430146"/>
    </source>
</evidence>
<gene>
    <name evidence="2" type="ORF">AELLOGFF_05493</name>
</gene>
<organism evidence="2 3">
    <name type="scientific">Mycolicibacterium vanbaalenii</name>
    <name type="common">Mycobacterium vanbaalenii</name>
    <dbReference type="NCBI Taxonomy" id="110539"/>
    <lineage>
        <taxon>Bacteria</taxon>
        <taxon>Bacillati</taxon>
        <taxon>Actinomycetota</taxon>
        <taxon>Actinomycetes</taxon>
        <taxon>Mycobacteriales</taxon>
        <taxon>Mycobacteriaceae</taxon>
        <taxon>Mycolicibacterium</taxon>
    </lineage>
</organism>
<name>A0A5S9R6B6_MYCVN</name>